<proteinExistence type="predicted"/>
<sequence length="122" mass="13960">PRLYVDGRVIVLCCCLRLPRGTPAHPCQRTACRRVSAIHSRQLKKYKVTALPHRCGRYTRCCGDRRRSCGSVIFKRKCSRVCADVQVPFAGRPGPKLLAYGRVRQRSTRADPRQHWSDNPRS</sequence>
<protein>
    <submittedName>
        <fullName evidence="2">Uncharacterized protein</fullName>
    </submittedName>
</protein>
<reference evidence="2 3" key="1">
    <citation type="journal article" date="2016" name="Mol. Biol. Evol.">
        <title>Comparative Genomics of Early-Diverging Mushroom-Forming Fungi Provides Insights into the Origins of Lignocellulose Decay Capabilities.</title>
        <authorList>
            <person name="Nagy L.G."/>
            <person name="Riley R."/>
            <person name="Tritt A."/>
            <person name="Adam C."/>
            <person name="Daum C."/>
            <person name="Floudas D."/>
            <person name="Sun H."/>
            <person name="Yadav J.S."/>
            <person name="Pangilinan J."/>
            <person name="Larsson K.H."/>
            <person name="Matsuura K."/>
            <person name="Barry K."/>
            <person name="Labutti K."/>
            <person name="Kuo R."/>
            <person name="Ohm R.A."/>
            <person name="Bhattacharya S.S."/>
            <person name="Shirouzu T."/>
            <person name="Yoshinaga Y."/>
            <person name="Martin F.M."/>
            <person name="Grigoriev I.V."/>
            <person name="Hibbett D.S."/>
        </authorList>
    </citation>
    <scope>NUCLEOTIDE SEQUENCE [LARGE SCALE GENOMIC DNA]</scope>
    <source>
        <strain evidence="2 3">HHB12029</strain>
    </source>
</reference>
<dbReference type="Proteomes" id="UP000077266">
    <property type="component" value="Unassembled WGS sequence"/>
</dbReference>
<gene>
    <name evidence="2" type="ORF">EXIGLDRAFT_742325</name>
</gene>
<evidence type="ECO:0000256" key="1">
    <source>
        <dbReference type="SAM" id="MobiDB-lite"/>
    </source>
</evidence>
<dbReference type="AlphaFoldDB" id="A0A165CI08"/>
<evidence type="ECO:0000313" key="3">
    <source>
        <dbReference type="Proteomes" id="UP000077266"/>
    </source>
</evidence>
<dbReference type="EMBL" id="KV426319">
    <property type="protein sequence ID" value="KZV82506.1"/>
    <property type="molecule type" value="Genomic_DNA"/>
</dbReference>
<feature type="region of interest" description="Disordered" evidence="1">
    <location>
        <begin position="102"/>
        <end position="122"/>
    </location>
</feature>
<accession>A0A165CI08</accession>
<keyword evidence="3" id="KW-1185">Reference proteome</keyword>
<feature type="non-terminal residue" evidence="2">
    <location>
        <position position="1"/>
    </location>
</feature>
<dbReference type="InParanoid" id="A0A165CI08"/>
<organism evidence="2 3">
    <name type="scientific">Exidia glandulosa HHB12029</name>
    <dbReference type="NCBI Taxonomy" id="1314781"/>
    <lineage>
        <taxon>Eukaryota</taxon>
        <taxon>Fungi</taxon>
        <taxon>Dikarya</taxon>
        <taxon>Basidiomycota</taxon>
        <taxon>Agaricomycotina</taxon>
        <taxon>Agaricomycetes</taxon>
        <taxon>Auriculariales</taxon>
        <taxon>Exidiaceae</taxon>
        <taxon>Exidia</taxon>
    </lineage>
</organism>
<name>A0A165CI08_EXIGL</name>
<evidence type="ECO:0000313" key="2">
    <source>
        <dbReference type="EMBL" id="KZV82506.1"/>
    </source>
</evidence>
<feature type="compositionally biased region" description="Basic and acidic residues" evidence="1">
    <location>
        <begin position="108"/>
        <end position="122"/>
    </location>
</feature>